<protein>
    <submittedName>
        <fullName evidence="1">Uncharacterized protein</fullName>
    </submittedName>
</protein>
<gene>
    <name evidence="1" type="ORF">LCGC14_1482160</name>
</gene>
<proteinExistence type="predicted"/>
<name>A0A0F9J991_9ZZZZ</name>
<comment type="caution">
    <text evidence="1">The sequence shown here is derived from an EMBL/GenBank/DDBJ whole genome shotgun (WGS) entry which is preliminary data.</text>
</comment>
<evidence type="ECO:0000313" key="1">
    <source>
        <dbReference type="EMBL" id="KKM66339.1"/>
    </source>
</evidence>
<accession>A0A0F9J991</accession>
<dbReference type="AlphaFoldDB" id="A0A0F9J991"/>
<sequence>MVEKFSKIEYGNIGFLSESDKTIVYEDTNNDLVKGHVLNNPHLVLDVSRTIKQNQEIHQKTEAIENYMSHQQKICKIIEQNWDDLHSEYKQIIDYINDNCSNKFLETKLNSEIYYSRKYFEEMFSYEMQVLTGELEDHSDTKDHLDKARKILKKLDEFSTAIKLYSDDGDLKW</sequence>
<organism evidence="1">
    <name type="scientific">marine sediment metagenome</name>
    <dbReference type="NCBI Taxonomy" id="412755"/>
    <lineage>
        <taxon>unclassified sequences</taxon>
        <taxon>metagenomes</taxon>
        <taxon>ecological metagenomes</taxon>
    </lineage>
</organism>
<dbReference type="EMBL" id="LAZR01010553">
    <property type="protein sequence ID" value="KKM66339.1"/>
    <property type="molecule type" value="Genomic_DNA"/>
</dbReference>
<reference evidence="1" key="1">
    <citation type="journal article" date="2015" name="Nature">
        <title>Complex archaea that bridge the gap between prokaryotes and eukaryotes.</title>
        <authorList>
            <person name="Spang A."/>
            <person name="Saw J.H."/>
            <person name="Jorgensen S.L."/>
            <person name="Zaremba-Niedzwiedzka K."/>
            <person name="Martijn J."/>
            <person name="Lind A.E."/>
            <person name="van Eijk R."/>
            <person name="Schleper C."/>
            <person name="Guy L."/>
            <person name="Ettema T.J."/>
        </authorList>
    </citation>
    <scope>NUCLEOTIDE SEQUENCE</scope>
</reference>